<sequence>MKLVTFVGGERASASVGCVGDDDVTVHDLSGVVGQRTLLDVIDEWEHLEPAIAAASDLPVVTAPRLLAPITRPRRNLFAVGKNYREHVREFGRSGYDSPDRSEDLPIAPVVFSKATTAVIGPYDDIDAHSEVTSELDYEAELAVIVGRGGKAIPRERAFEHVWGYTIVNDVTARDLQRDHKQWLLGKSLDTFAPMGPWAVTADQVGDPAKLVVSSTVNEEPRQHAAIADLIFDIPELIRVISAGITLLPGDIIATGTPAGVGIGFHPPRFLVPGDVVECAVTGLGTLRNTVRRTAS</sequence>
<comment type="caution">
    <text evidence="1">The sequence shown here is derived from an EMBL/GenBank/DDBJ whole genome shotgun (WGS) entry which is preliminary data.</text>
</comment>
<proteinExistence type="predicted"/>
<reference evidence="1" key="1">
    <citation type="submission" date="2024-03" db="EMBL/GenBank/DDBJ databases">
        <title>Novel Streptomyces species of biotechnological and ecological value are a feature of Machair soil.</title>
        <authorList>
            <person name="Prole J.R."/>
            <person name="Goodfellow M."/>
            <person name="Allenby N."/>
            <person name="Ward A.C."/>
        </authorList>
    </citation>
    <scope>NUCLEOTIDE SEQUENCE</scope>
    <source>
        <strain evidence="1">MS1.AVA.4</strain>
    </source>
</reference>
<keyword evidence="2" id="KW-1185">Reference proteome</keyword>
<dbReference type="EMBL" id="JBBKAI010000003">
    <property type="protein sequence ID" value="MEJ8662267.1"/>
    <property type="molecule type" value="Genomic_DNA"/>
</dbReference>
<accession>A0ACC6QWK5</accession>
<dbReference type="Proteomes" id="UP001375539">
    <property type="component" value="Unassembled WGS sequence"/>
</dbReference>
<protein>
    <submittedName>
        <fullName evidence="1">Fumarylacetoacetate hydrolase family protein</fullName>
    </submittedName>
</protein>
<evidence type="ECO:0000313" key="2">
    <source>
        <dbReference type="Proteomes" id="UP001375539"/>
    </source>
</evidence>
<organism evidence="1 2">
    <name type="scientific">Streptomyces pratisoli</name>
    <dbReference type="NCBI Taxonomy" id="3139917"/>
    <lineage>
        <taxon>Bacteria</taxon>
        <taxon>Bacillati</taxon>
        <taxon>Actinomycetota</taxon>
        <taxon>Actinomycetes</taxon>
        <taxon>Kitasatosporales</taxon>
        <taxon>Streptomycetaceae</taxon>
        <taxon>Streptomyces</taxon>
    </lineage>
</organism>
<keyword evidence="1" id="KW-0378">Hydrolase</keyword>
<name>A0ACC6QWK5_9ACTN</name>
<evidence type="ECO:0000313" key="1">
    <source>
        <dbReference type="EMBL" id="MEJ8662267.1"/>
    </source>
</evidence>
<gene>
    <name evidence="1" type="ORF">WKI58_38405</name>
</gene>